<dbReference type="GO" id="GO:0044027">
    <property type="term" value="P:negative regulation of gene expression via chromosomal CpG island methylation"/>
    <property type="evidence" value="ECO:0007669"/>
    <property type="project" value="TreeGrafter"/>
</dbReference>
<dbReference type="InterPro" id="IPR031303">
    <property type="entry name" value="C5_meth_CS"/>
</dbReference>
<keyword evidence="1 4" id="KW-0489">Methyltransferase</keyword>
<evidence type="ECO:0000313" key="9">
    <source>
        <dbReference type="Proteomes" id="UP001515480"/>
    </source>
</evidence>
<keyword evidence="3 4" id="KW-0949">S-adenosyl-L-methionine</keyword>
<feature type="compositionally biased region" description="Acidic residues" evidence="7">
    <location>
        <begin position="440"/>
        <end position="466"/>
    </location>
</feature>
<evidence type="ECO:0000256" key="6">
    <source>
        <dbReference type="RuleBase" id="RU000417"/>
    </source>
</evidence>
<evidence type="ECO:0000256" key="2">
    <source>
        <dbReference type="ARBA" id="ARBA00022679"/>
    </source>
</evidence>
<evidence type="ECO:0000256" key="4">
    <source>
        <dbReference type="PROSITE-ProRule" id="PRU01016"/>
    </source>
</evidence>
<name>A0AB34ISB3_PRYPA</name>
<evidence type="ECO:0000256" key="7">
    <source>
        <dbReference type="SAM" id="MobiDB-lite"/>
    </source>
</evidence>
<comment type="caution">
    <text evidence="8">The sequence shown here is derived from an EMBL/GenBank/DDBJ whole genome shotgun (WGS) entry which is preliminary data.</text>
</comment>
<dbReference type="Gene3D" id="3.90.120.10">
    <property type="entry name" value="DNA Methylase, subunit A, domain 2"/>
    <property type="match status" value="1"/>
</dbReference>
<dbReference type="SUPFAM" id="SSF53335">
    <property type="entry name" value="S-adenosyl-L-methionine-dependent methyltransferases"/>
    <property type="match status" value="1"/>
</dbReference>
<dbReference type="PROSITE" id="PS00095">
    <property type="entry name" value="C5_MTASE_2"/>
    <property type="match status" value="1"/>
</dbReference>
<dbReference type="EMBL" id="JBGBPQ010000019">
    <property type="protein sequence ID" value="KAL1504619.1"/>
    <property type="molecule type" value="Genomic_DNA"/>
</dbReference>
<keyword evidence="2 4" id="KW-0808">Transferase</keyword>
<evidence type="ECO:0000313" key="8">
    <source>
        <dbReference type="EMBL" id="KAL1504619.1"/>
    </source>
</evidence>
<accession>A0AB34ISB3</accession>
<keyword evidence="9" id="KW-1185">Reference proteome</keyword>
<evidence type="ECO:0000256" key="5">
    <source>
        <dbReference type="RuleBase" id="RU000416"/>
    </source>
</evidence>
<dbReference type="PANTHER" id="PTHR10629:SF52">
    <property type="entry name" value="DNA (CYTOSINE-5)-METHYLTRANSFERASE 1"/>
    <property type="match status" value="1"/>
</dbReference>
<dbReference type="NCBIfam" id="TIGR00675">
    <property type="entry name" value="dcm"/>
    <property type="match status" value="1"/>
</dbReference>
<proteinExistence type="inferred from homology"/>
<dbReference type="GO" id="GO:0003677">
    <property type="term" value="F:DNA binding"/>
    <property type="evidence" value="ECO:0007669"/>
    <property type="project" value="TreeGrafter"/>
</dbReference>
<dbReference type="AlphaFoldDB" id="A0AB34ISB3"/>
<feature type="region of interest" description="Disordered" evidence="7">
    <location>
        <begin position="420"/>
        <end position="466"/>
    </location>
</feature>
<dbReference type="PRINTS" id="PR00105">
    <property type="entry name" value="C5METTRFRASE"/>
</dbReference>
<dbReference type="Gene3D" id="3.40.50.150">
    <property type="entry name" value="Vaccinia Virus protein VP39"/>
    <property type="match status" value="1"/>
</dbReference>
<dbReference type="EC" id="2.1.1.37" evidence="6"/>
<feature type="compositionally biased region" description="Basic and acidic residues" evidence="7">
    <location>
        <begin position="424"/>
        <end position="434"/>
    </location>
</feature>
<protein>
    <recommendedName>
        <fullName evidence="6">Cytosine-specific methyltransferase</fullName>
        <ecNumber evidence="6">2.1.1.37</ecNumber>
    </recommendedName>
</protein>
<feature type="active site" evidence="4">
    <location>
        <position position="244"/>
    </location>
</feature>
<dbReference type="PANTHER" id="PTHR10629">
    <property type="entry name" value="CYTOSINE-SPECIFIC METHYLTRANSFERASE"/>
    <property type="match status" value="1"/>
</dbReference>
<dbReference type="PROSITE" id="PS00094">
    <property type="entry name" value="C5_MTASE_1"/>
    <property type="match status" value="1"/>
</dbReference>
<dbReference type="PROSITE" id="PS51679">
    <property type="entry name" value="SAM_MT_C5"/>
    <property type="match status" value="1"/>
</dbReference>
<dbReference type="InterPro" id="IPR018117">
    <property type="entry name" value="C5_DNA_meth_AS"/>
</dbReference>
<dbReference type="InterPro" id="IPR001525">
    <property type="entry name" value="C5_MeTfrase"/>
</dbReference>
<dbReference type="GO" id="GO:0032259">
    <property type="term" value="P:methylation"/>
    <property type="evidence" value="ECO:0007669"/>
    <property type="project" value="UniProtKB-KW"/>
</dbReference>
<dbReference type="GO" id="GO:0003886">
    <property type="term" value="F:DNA (cytosine-5-)-methyltransferase activity"/>
    <property type="evidence" value="ECO:0007669"/>
    <property type="project" value="UniProtKB-EC"/>
</dbReference>
<sequence>MRDSHPAPTPSPHGTYPVATSHIAASSVVNSVRDAAHAASPTSVAASHTAAPLPNKPSAAAASLMPAPATFSPSPSRGVRVGALVAPKRHLQTVISALDERQWRKPCVRPVDADDGWKAVAVTPDGAVALDASHPLPPSLARLLEAGEVRWASGLRATAATPVPHTPPSAPPACFTFAELFAGIGGFRLGLERLGGRCVFASEIDPHAAATYARHFCCVPSGDITAIDEADVPPHDLLTAGFPCQSFSRTGRADGFSDGRGALFYEVVRVAAAARPAALLLENVPNLLRVDRGHALHQIVRALGEVGYTCRVHVLNARALVPQHRERLFVVAFRSDLRCAAASFKWPQLAHSAPALRSVLEPARAAYQLSSGQWKAVLRSREWIKQPQWRLAQLEGAARTLRGSYRSSFTRFSEFVPTTSEQEALGRRDGDARGGCEPAWGEEDVGMELGGEDEPEGERDGEGVEGEVVEPARFYTERECARIQGFPDSLELCGAKLYKQIGNAVCPPLVEVIGRQILLALDIAPALPDGTDHDRRPCESFLSAAAINVLRSVTPPDEGEASEQSEYGRYAAESAEERLARVCRRSPDKLFCSACAATYSLTAVPPGGSA</sequence>
<dbReference type="Pfam" id="PF00145">
    <property type="entry name" value="DNA_methylase"/>
    <property type="match status" value="1"/>
</dbReference>
<evidence type="ECO:0000256" key="1">
    <source>
        <dbReference type="ARBA" id="ARBA00022603"/>
    </source>
</evidence>
<comment type="catalytic activity">
    <reaction evidence="6">
        <text>a 2'-deoxycytidine in DNA + S-adenosyl-L-methionine = a 5-methyl-2'-deoxycytidine in DNA + S-adenosyl-L-homocysteine + H(+)</text>
        <dbReference type="Rhea" id="RHEA:13681"/>
        <dbReference type="Rhea" id="RHEA-COMP:11369"/>
        <dbReference type="Rhea" id="RHEA-COMP:11370"/>
        <dbReference type="ChEBI" id="CHEBI:15378"/>
        <dbReference type="ChEBI" id="CHEBI:57856"/>
        <dbReference type="ChEBI" id="CHEBI:59789"/>
        <dbReference type="ChEBI" id="CHEBI:85452"/>
        <dbReference type="ChEBI" id="CHEBI:85454"/>
        <dbReference type="EC" id="2.1.1.37"/>
    </reaction>
</comment>
<dbReference type="GO" id="GO:0005634">
    <property type="term" value="C:nucleus"/>
    <property type="evidence" value="ECO:0007669"/>
    <property type="project" value="TreeGrafter"/>
</dbReference>
<reference evidence="8 9" key="1">
    <citation type="journal article" date="2024" name="Science">
        <title>Giant polyketide synthase enzymes in the biosynthesis of giant marine polyether toxins.</title>
        <authorList>
            <person name="Fallon T.R."/>
            <person name="Shende V.V."/>
            <person name="Wierzbicki I.H."/>
            <person name="Pendleton A.L."/>
            <person name="Watervoot N.F."/>
            <person name="Auber R.P."/>
            <person name="Gonzalez D.J."/>
            <person name="Wisecaver J.H."/>
            <person name="Moore B.S."/>
        </authorList>
    </citation>
    <scope>NUCLEOTIDE SEQUENCE [LARGE SCALE GENOMIC DNA]</scope>
    <source>
        <strain evidence="8 9">12B1</strain>
    </source>
</reference>
<dbReference type="InterPro" id="IPR029063">
    <property type="entry name" value="SAM-dependent_MTases_sf"/>
</dbReference>
<gene>
    <name evidence="8" type="ORF">AB1Y20_008402</name>
</gene>
<organism evidence="8 9">
    <name type="scientific">Prymnesium parvum</name>
    <name type="common">Toxic golden alga</name>
    <dbReference type="NCBI Taxonomy" id="97485"/>
    <lineage>
        <taxon>Eukaryota</taxon>
        <taxon>Haptista</taxon>
        <taxon>Haptophyta</taxon>
        <taxon>Prymnesiophyceae</taxon>
        <taxon>Prymnesiales</taxon>
        <taxon>Prymnesiaceae</taxon>
        <taxon>Prymnesium</taxon>
    </lineage>
</organism>
<comment type="similarity">
    <text evidence="4 5">Belongs to the class I-like SAM-binding methyltransferase superfamily. C5-methyltransferase family.</text>
</comment>
<dbReference type="InterPro" id="IPR050390">
    <property type="entry name" value="C5-Methyltransferase"/>
</dbReference>
<dbReference type="Proteomes" id="UP001515480">
    <property type="component" value="Unassembled WGS sequence"/>
</dbReference>
<evidence type="ECO:0000256" key="3">
    <source>
        <dbReference type="ARBA" id="ARBA00022691"/>
    </source>
</evidence>